<dbReference type="OrthoDB" id="2603at2759"/>
<proteinExistence type="predicted"/>
<accession>A0A8K0L6R4</accession>
<dbReference type="EMBL" id="JAESVG020000001">
    <property type="protein sequence ID" value="KAG8630971.1"/>
    <property type="molecule type" value="Genomic_DNA"/>
</dbReference>
<protein>
    <submittedName>
        <fullName evidence="1">Uncharacterized protein</fullName>
    </submittedName>
</protein>
<comment type="caution">
    <text evidence="1">The sequence shown here is derived from an EMBL/GenBank/DDBJ whole genome shotgun (WGS) entry which is preliminary data.</text>
</comment>
<sequence>MASSETAAGRLSVAAPIVLENQIALKVTPRDNRKGRHTLLVLPGTVLTAEKLSDDADMLKEMEEAKQGQLTTLAESTVQQVASSPGNTLRFNTPSSHATIRHILHNIRLMVRLHQPLYDISYLIAFLYLIGSVV</sequence>
<dbReference type="AlphaFoldDB" id="A0A8K0L6R4"/>
<organism evidence="1 2">
    <name type="scientific">Elsinoe batatas</name>
    <dbReference type="NCBI Taxonomy" id="2601811"/>
    <lineage>
        <taxon>Eukaryota</taxon>
        <taxon>Fungi</taxon>
        <taxon>Dikarya</taxon>
        <taxon>Ascomycota</taxon>
        <taxon>Pezizomycotina</taxon>
        <taxon>Dothideomycetes</taxon>
        <taxon>Dothideomycetidae</taxon>
        <taxon>Myriangiales</taxon>
        <taxon>Elsinoaceae</taxon>
        <taxon>Elsinoe</taxon>
    </lineage>
</organism>
<evidence type="ECO:0000313" key="2">
    <source>
        <dbReference type="Proteomes" id="UP000809789"/>
    </source>
</evidence>
<reference evidence="1" key="1">
    <citation type="submission" date="2021-07" db="EMBL/GenBank/DDBJ databases">
        <title>Elsinoe batatas strain:CRI-CJ2 Genome sequencing and assembly.</title>
        <authorList>
            <person name="Huang L."/>
        </authorList>
    </citation>
    <scope>NUCLEOTIDE SEQUENCE</scope>
    <source>
        <strain evidence="1">CRI-CJ2</strain>
    </source>
</reference>
<gene>
    <name evidence="1" type="ORF">KVT40_000111</name>
</gene>
<name>A0A8K0L6R4_9PEZI</name>
<dbReference type="Proteomes" id="UP000809789">
    <property type="component" value="Unassembled WGS sequence"/>
</dbReference>
<keyword evidence="2" id="KW-1185">Reference proteome</keyword>
<evidence type="ECO:0000313" key="1">
    <source>
        <dbReference type="EMBL" id="KAG8630971.1"/>
    </source>
</evidence>